<keyword evidence="2" id="KW-1003">Cell membrane</keyword>
<dbReference type="GO" id="GO:0005886">
    <property type="term" value="C:plasma membrane"/>
    <property type="evidence" value="ECO:0007669"/>
    <property type="project" value="UniProtKB-SubCell"/>
</dbReference>
<dbReference type="InterPro" id="IPR038731">
    <property type="entry name" value="RgtA/B/C-like"/>
</dbReference>
<feature type="transmembrane region" description="Helical" evidence="8">
    <location>
        <begin position="191"/>
        <end position="214"/>
    </location>
</feature>
<proteinExistence type="predicted"/>
<evidence type="ECO:0000256" key="4">
    <source>
        <dbReference type="ARBA" id="ARBA00022679"/>
    </source>
</evidence>
<dbReference type="RefSeq" id="WP_171776667.1">
    <property type="nucleotide sequence ID" value="NZ_CP045272.1"/>
</dbReference>
<comment type="subcellular location">
    <subcellularLocation>
        <location evidence="1">Cell membrane</location>
        <topology evidence="1">Multi-pass membrane protein</topology>
    </subcellularLocation>
</comment>
<dbReference type="Pfam" id="PF13231">
    <property type="entry name" value="PMT_2"/>
    <property type="match status" value="1"/>
</dbReference>
<evidence type="ECO:0000256" key="6">
    <source>
        <dbReference type="ARBA" id="ARBA00022989"/>
    </source>
</evidence>
<protein>
    <recommendedName>
        <fullName evidence="9">Glycosyltransferase RgtA/B/C/D-like domain-containing protein</fullName>
    </recommendedName>
</protein>
<keyword evidence="4" id="KW-0808">Transferase</keyword>
<sequence length="501" mass="57527">MLNSFLSKSLIFLCVIILTWSLWGSYSAMTNSLELKGLALSNSFIIEGIFITFLVIFLIAIASRYMNKTVFFISLIVLTLGIRLAWMLSVQTPVKSDFLVMLDAARNIAKGNYEFNQSVYFTTWVYQLGFSFYESVIIRCFGDNIFILKLLNIFYSTGTVIFIYLIGAKVFNELAGRMAAFLYAFYIPNILYSSVLTNQHLATFLFYAAFYLIIKRFAHNKFSWLYIGLLLSLGNLMRPLGPIIIVAVFIYFILQILRPYIKTKDAAELKAWRKKIGKNLVGILATFFIANALINYSFVASGISKYPLSNRDPLWKFVIGFNYETSGSYSSEDASRFMGMPIGEKRAEAEKEVIKERVADKDQLLDLLHIKFLNMWGGTDASTFWSISLTPQEDVPFNKEKLISAAQSYERIIYVSTTILSIIGLICLFLRKQDKYPYTLFLLLIIGYVLIHLLIEIQTRYRFFIFPSFMLLEGFGISVILSYLIVRFTKNKTQIKCEEIN</sequence>
<evidence type="ECO:0000313" key="11">
    <source>
        <dbReference type="Proteomes" id="UP000501076"/>
    </source>
</evidence>
<dbReference type="PANTHER" id="PTHR33908:SF11">
    <property type="entry name" value="MEMBRANE PROTEIN"/>
    <property type="match status" value="1"/>
</dbReference>
<feature type="transmembrane region" description="Helical" evidence="8">
    <location>
        <begin position="281"/>
        <end position="303"/>
    </location>
</feature>
<feature type="transmembrane region" description="Helical" evidence="8">
    <location>
        <begin position="412"/>
        <end position="430"/>
    </location>
</feature>
<dbReference type="EMBL" id="CP045272">
    <property type="protein sequence ID" value="QJX75895.1"/>
    <property type="molecule type" value="Genomic_DNA"/>
</dbReference>
<feature type="transmembrane region" description="Helical" evidence="8">
    <location>
        <begin position="437"/>
        <end position="455"/>
    </location>
</feature>
<accession>A0A6M6DX86</accession>
<evidence type="ECO:0000313" key="10">
    <source>
        <dbReference type="EMBL" id="QJX75895.1"/>
    </source>
</evidence>
<reference evidence="10 11" key="1">
    <citation type="submission" date="2019-10" db="EMBL/GenBank/DDBJ databases">
        <title>Complete genome sequences for adaption low water activity.</title>
        <authorList>
            <person name="Zhao L."/>
            <person name="Zhong J."/>
        </authorList>
    </citation>
    <scope>NUCLEOTIDE SEQUENCE [LARGE SCALE GENOMIC DNA]</scope>
    <source>
        <strain evidence="10 11">FDU301</strain>
    </source>
</reference>
<gene>
    <name evidence="10" type="ORF">FDZ14_06680</name>
</gene>
<feature type="transmembrane region" description="Helical" evidence="8">
    <location>
        <begin position="153"/>
        <end position="171"/>
    </location>
</feature>
<feature type="domain" description="Glycosyltransferase RgtA/B/C/D-like" evidence="9">
    <location>
        <begin position="135"/>
        <end position="262"/>
    </location>
</feature>
<organism evidence="10 11">
    <name type="scientific">Priestia megaterium</name>
    <name type="common">Bacillus megaterium</name>
    <dbReference type="NCBI Taxonomy" id="1404"/>
    <lineage>
        <taxon>Bacteria</taxon>
        <taxon>Bacillati</taxon>
        <taxon>Bacillota</taxon>
        <taxon>Bacilli</taxon>
        <taxon>Bacillales</taxon>
        <taxon>Bacillaceae</taxon>
        <taxon>Priestia</taxon>
    </lineage>
</organism>
<feature type="transmembrane region" description="Helical" evidence="8">
    <location>
        <begin position="124"/>
        <end position="141"/>
    </location>
</feature>
<dbReference type="AlphaFoldDB" id="A0A6M6DX86"/>
<dbReference type="PANTHER" id="PTHR33908">
    <property type="entry name" value="MANNOSYLTRANSFERASE YKCB-RELATED"/>
    <property type="match status" value="1"/>
</dbReference>
<dbReference type="GO" id="GO:0009103">
    <property type="term" value="P:lipopolysaccharide biosynthetic process"/>
    <property type="evidence" value="ECO:0007669"/>
    <property type="project" value="UniProtKB-ARBA"/>
</dbReference>
<keyword evidence="3" id="KW-0328">Glycosyltransferase</keyword>
<evidence type="ECO:0000259" key="9">
    <source>
        <dbReference type="Pfam" id="PF13231"/>
    </source>
</evidence>
<evidence type="ECO:0000256" key="7">
    <source>
        <dbReference type="ARBA" id="ARBA00023136"/>
    </source>
</evidence>
<evidence type="ECO:0000256" key="8">
    <source>
        <dbReference type="SAM" id="Phobius"/>
    </source>
</evidence>
<name>A0A6M6DX86_PRIMG</name>
<dbReference type="InterPro" id="IPR050297">
    <property type="entry name" value="LipidA_mod_glycosyltrf_83"/>
</dbReference>
<dbReference type="Proteomes" id="UP000501076">
    <property type="component" value="Chromosome"/>
</dbReference>
<feature type="transmembrane region" description="Helical" evidence="8">
    <location>
        <begin position="243"/>
        <end position="261"/>
    </location>
</feature>
<dbReference type="GO" id="GO:0016763">
    <property type="term" value="F:pentosyltransferase activity"/>
    <property type="evidence" value="ECO:0007669"/>
    <property type="project" value="TreeGrafter"/>
</dbReference>
<evidence type="ECO:0000256" key="5">
    <source>
        <dbReference type="ARBA" id="ARBA00022692"/>
    </source>
</evidence>
<feature type="transmembrane region" description="Helical" evidence="8">
    <location>
        <begin position="69"/>
        <end position="88"/>
    </location>
</feature>
<keyword evidence="5 8" id="KW-0812">Transmembrane</keyword>
<evidence type="ECO:0000256" key="1">
    <source>
        <dbReference type="ARBA" id="ARBA00004651"/>
    </source>
</evidence>
<evidence type="ECO:0000256" key="2">
    <source>
        <dbReference type="ARBA" id="ARBA00022475"/>
    </source>
</evidence>
<evidence type="ECO:0000256" key="3">
    <source>
        <dbReference type="ARBA" id="ARBA00022676"/>
    </source>
</evidence>
<keyword evidence="7 8" id="KW-0472">Membrane</keyword>
<feature type="transmembrane region" description="Helical" evidence="8">
    <location>
        <begin position="43"/>
        <end position="62"/>
    </location>
</feature>
<keyword evidence="6 8" id="KW-1133">Transmembrane helix</keyword>
<feature type="transmembrane region" description="Helical" evidence="8">
    <location>
        <begin position="461"/>
        <end position="486"/>
    </location>
</feature>